<dbReference type="Gene3D" id="1.10.10.10">
    <property type="entry name" value="Winged helix-like DNA-binding domain superfamily/Winged helix DNA-binding domain"/>
    <property type="match status" value="1"/>
</dbReference>
<sequence length="229" mass="25155">MNDPLAKTIPPDVGDGTPPQRGSARERVERTIRHALLTGRFVPGRPVTLRGLAQDLGVSPMPIREVIRSLAAENALDIRPNGRIEVPRMTPARLVEIMRAREMLEPELAAMATGNLSRADAKDLTRIDDAIDRSIESGDAEAYMRLNHDFHFRIYRAAESKVFLPLVESLWLQFAPFMRIVYGRVGTAALEDHHKDAIAAIIAGDRQALKAAIAADIGAGMHLLQEAGD</sequence>
<evidence type="ECO:0000256" key="3">
    <source>
        <dbReference type="ARBA" id="ARBA00023163"/>
    </source>
</evidence>
<dbReference type="EMBL" id="JACFXV010000061">
    <property type="protein sequence ID" value="MBA5778322.1"/>
    <property type="molecule type" value="Genomic_DNA"/>
</dbReference>
<accession>A0A839AHD7</accession>
<dbReference type="InterPro" id="IPR036388">
    <property type="entry name" value="WH-like_DNA-bd_sf"/>
</dbReference>
<dbReference type="Gene3D" id="1.20.120.530">
    <property type="entry name" value="GntR ligand-binding domain-like"/>
    <property type="match status" value="1"/>
</dbReference>
<dbReference type="SMART" id="SM00895">
    <property type="entry name" value="FCD"/>
    <property type="match status" value="1"/>
</dbReference>
<dbReference type="SUPFAM" id="SSF48008">
    <property type="entry name" value="GntR ligand-binding domain-like"/>
    <property type="match status" value="1"/>
</dbReference>
<dbReference type="AlphaFoldDB" id="A0A839AHD7"/>
<dbReference type="Pfam" id="PF07729">
    <property type="entry name" value="FCD"/>
    <property type="match status" value="1"/>
</dbReference>
<keyword evidence="7" id="KW-1185">Reference proteome</keyword>
<keyword evidence="2" id="KW-0238">DNA-binding</keyword>
<dbReference type="InterPro" id="IPR008920">
    <property type="entry name" value="TF_FadR/GntR_C"/>
</dbReference>
<dbReference type="PANTHER" id="PTHR43537:SF39">
    <property type="entry name" value="HTH-TYPE TRANSCRIPTIONAL REGULATOR MCBR"/>
    <property type="match status" value="1"/>
</dbReference>
<dbReference type="Pfam" id="PF00392">
    <property type="entry name" value="GntR"/>
    <property type="match status" value="1"/>
</dbReference>
<dbReference type="SMART" id="SM00345">
    <property type="entry name" value="HTH_GNTR"/>
    <property type="match status" value="1"/>
</dbReference>
<evidence type="ECO:0000259" key="5">
    <source>
        <dbReference type="PROSITE" id="PS50949"/>
    </source>
</evidence>
<keyword evidence="3" id="KW-0804">Transcription</keyword>
<dbReference type="PANTHER" id="PTHR43537">
    <property type="entry name" value="TRANSCRIPTIONAL REGULATOR, GNTR FAMILY"/>
    <property type="match status" value="1"/>
</dbReference>
<dbReference type="InterPro" id="IPR011711">
    <property type="entry name" value="GntR_C"/>
</dbReference>
<feature type="domain" description="HTH gntR-type" evidence="5">
    <location>
        <begin position="22"/>
        <end position="89"/>
    </location>
</feature>
<dbReference type="InterPro" id="IPR036390">
    <property type="entry name" value="WH_DNA-bd_sf"/>
</dbReference>
<dbReference type="GO" id="GO:0003677">
    <property type="term" value="F:DNA binding"/>
    <property type="evidence" value="ECO:0007669"/>
    <property type="project" value="UniProtKB-KW"/>
</dbReference>
<gene>
    <name evidence="6" type="ORF">H2509_14425</name>
</gene>
<dbReference type="RefSeq" id="WP_182166451.1">
    <property type="nucleotide sequence ID" value="NZ_JACFXV010000061.1"/>
</dbReference>
<proteinExistence type="predicted"/>
<comment type="caution">
    <text evidence="6">The sequence shown here is derived from an EMBL/GenBank/DDBJ whole genome shotgun (WGS) entry which is preliminary data.</text>
</comment>
<evidence type="ECO:0000313" key="7">
    <source>
        <dbReference type="Proteomes" id="UP000541109"/>
    </source>
</evidence>
<organism evidence="6 7">
    <name type="scientific">Stappia albiluteola</name>
    <dbReference type="NCBI Taxonomy" id="2758565"/>
    <lineage>
        <taxon>Bacteria</taxon>
        <taxon>Pseudomonadati</taxon>
        <taxon>Pseudomonadota</taxon>
        <taxon>Alphaproteobacteria</taxon>
        <taxon>Hyphomicrobiales</taxon>
        <taxon>Stappiaceae</taxon>
        <taxon>Stappia</taxon>
    </lineage>
</organism>
<evidence type="ECO:0000256" key="2">
    <source>
        <dbReference type="ARBA" id="ARBA00023125"/>
    </source>
</evidence>
<dbReference type="SUPFAM" id="SSF46785">
    <property type="entry name" value="Winged helix' DNA-binding domain"/>
    <property type="match status" value="1"/>
</dbReference>
<evidence type="ECO:0000256" key="4">
    <source>
        <dbReference type="SAM" id="MobiDB-lite"/>
    </source>
</evidence>
<dbReference type="PROSITE" id="PS50949">
    <property type="entry name" value="HTH_GNTR"/>
    <property type="match status" value="1"/>
</dbReference>
<dbReference type="GO" id="GO:0003700">
    <property type="term" value="F:DNA-binding transcription factor activity"/>
    <property type="evidence" value="ECO:0007669"/>
    <property type="project" value="InterPro"/>
</dbReference>
<feature type="region of interest" description="Disordered" evidence="4">
    <location>
        <begin position="1"/>
        <end position="25"/>
    </location>
</feature>
<evidence type="ECO:0000313" key="6">
    <source>
        <dbReference type="EMBL" id="MBA5778322.1"/>
    </source>
</evidence>
<name>A0A839AHD7_9HYPH</name>
<keyword evidence="1" id="KW-0805">Transcription regulation</keyword>
<dbReference type="InterPro" id="IPR000524">
    <property type="entry name" value="Tscrpt_reg_HTH_GntR"/>
</dbReference>
<reference evidence="6 7" key="1">
    <citation type="submission" date="2020-07" db="EMBL/GenBank/DDBJ databases">
        <title>Stappia sp., F7233, whole genome shotgun sequencing project.</title>
        <authorList>
            <person name="Jiang S."/>
            <person name="Liu Z.W."/>
            <person name="Du Z.J."/>
        </authorList>
    </citation>
    <scope>NUCLEOTIDE SEQUENCE [LARGE SCALE GENOMIC DNA]</scope>
    <source>
        <strain evidence="6 7">F7233</strain>
    </source>
</reference>
<evidence type="ECO:0000256" key="1">
    <source>
        <dbReference type="ARBA" id="ARBA00023015"/>
    </source>
</evidence>
<dbReference type="Proteomes" id="UP000541109">
    <property type="component" value="Unassembled WGS sequence"/>
</dbReference>
<protein>
    <submittedName>
        <fullName evidence="6">GntR family transcriptional regulator</fullName>
    </submittedName>
</protein>